<accession>A0A0F8ZMF4</accession>
<keyword evidence="7" id="KW-0411">Iron-sulfur</keyword>
<gene>
    <name evidence="9" type="ORF">LCGC14_2677220</name>
</gene>
<evidence type="ECO:0000256" key="2">
    <source>
        <dbReference type="ARBA" id="ARBA00022485"/>
    </source>
</evidence>
<feature type="domain" description="DNA primase large subunit C-terminal" evidence="8">
    <location>
        <begin position="1"/>
        <end position="155"/>
    </location>
</feature>
<evidence type="ECO:0000256" key="1">
    <source>
        <dbReference type="ARBA" id="ARBA00001966"/>
    </source>
</evidence>
<protein>
    <recommendedName>
        <fullName evidence="8">DNA primase large subunit C-terminal domain-containing protein</fullName>
    </recommendedName>
</protein>
<dbReference type="GO" id="GO:0051539">
    <property type="term" value="F:4 iron, 4 sulfur cluster binding"/>
    <property type="evidence" value="ECO:0007669"/>
    <property type="project" value="UniProtKB-KW"/>
</dbReference>
<dbReference type="AlphaFoldDB" id="A0A0F8ZMF4"/>
<keyword evidence="4" id="KW-0235">DNA replication</keyword>
<dbReference type="GO" id="GO:0006269">
    <property type="term" value="P:DNA replication, synthesis of primer"/>
    <property type="evidence" value="ECO:0007669"/>
    <property type="project" value="UniProtKB-KW"/>
</dbReference>
<proteinExistence type="predicted"/>
<dbReference type="Pfam" id="PF04104">
    <property type="entry name" value="DNA_primase_lrg"/>
    <property type="match status" value="1"/>
</dbReference>
<evidence type="ECO:0000256" key="6">
    <source>
        <dbReference type="ARBA" id="ARBA00023004"/>
    </source>
</evidence>
<dbReference type="PANTHER" id="PTHR10537">
    <property type="entry name" value="DNA PRIMASE LARGE SUBUNIT"/>
    <property type="match status" value="1"/>
</dbReference>
<comment type="caution">
    <text evidence="9">The sequence shown here is derived from an EMBL/GenBank/DDBJ whole genome shotgun (WGS) entry which is preliminary data.</text>
</comment>
<comment type="cofactor">
    <cofactor evidence="1">
        <name>[4Fe-4S] cluster</name>
        <dbReference type="ChEBI" id="CHEBI:49883"/>
    </cofactor>
</comment>
<dbReference type="InterPro" id="IPR058560">
    <property type="entry name" value="DNA_primase_C"/>
</dbReference>
<keyword evidence="2" id="KW-0004">4Fe-4S</keyword>
<evidence type="ECO:0000256" key="3">
    <source>
        <dbReference type="ARBA" id="ARBA00022515"/>
    </source>
</evidence>
<evidence type="ECO:0000313" key="9">
    <source>
        <dbReference type="EMBL" id="KKK94997.1"/>
    </source>
</evidence>
<evidence type="ECO:0000256" key="5">
    <source>
        <dbReference type="ARBA" id="ARBA00022723"/>
    </source>
</evidence>
<organism evidence="9">
    <name type="scientific">marine sediment metagenome</name>
    <dbReference type="NCBI Taxonomy" id="412755"/>
    <lineage>
        <taxon>unclassified sequences</taxon>
        <taxon>metagenomes</taxon>
        <taxon>ecological metagenomes</taxon>
    </lineage>
</organism>
<dbReference type="GO" id="GO:1990077">
    <property type="term" value="C:primosome complex"/>
    <property type="evidence" value="ECO:0007669"/>
    <property type="project" value="UniProtKB-KW"/>
</dbReference>
<dbReference type="GO" id="GO:0046872">
    <property type="term" value="F:metal ion binding"/>
    <property type="evidence" value="ECO:0007669"/>
    <property type="project" value="UniProtKB-KW"/>
</dbReference>
<keyword evidence="3" id="KW-0639">Primosome</keyword>
<dbReference type="EMBL" id="LAZR01047103">
    <property type="protein sequence ID" value="KKK94997.1"/>
    <property type="molecule type" value="Genomic_DNA"/>
</dbReference>
<keyword evidence="6" id="KW-0408">Iron</keyword>
<sequence length="166" mass="19554">MKYLRSKLEETGHLPHLHRVQLGIFLKSLGMDVDTQLHFWYETAIDNVNITFETFNRRAGYQIRHLYGLEGGRIDYAVPKCQTIISDYFCLFQNINSKILTPILESFYNLDQNKEKFDFNEVLVEIENFKPRNACSTVFKLLNKEKKFISHPLSWVKGSMKKSKIK</sequence>
<dbReference type="PANTHER" id="PTHR10537:SF3">
    <property type="entry name" value="DNA PRIMASE LARGE SUBUNIT"/>
    <property type="match status" value="1"/>
</dbReference>
<name>A0A0F8ZMF4_9ZZZZ</name>
<reference evidence="9" key="1">
    <citation type="journal article" date="2015" name="Nature">
        <title>Complex archaea that bridge the gap between prokaryotes and eukaryotes.</title>
        <authorList>
            <person name="Spang A."/>
            <person name="Saw J.H."/>
            <person name="Jorgensen S.L."/>
            <person name="Zaremba-Niedzwiedzka K."/>
            <person name="Martijn J."/>
            <person name="Lind A.E."/>
            <person name="van Eijk R."/>
            <person name="Schleper C."/>
            <person name="Guy L."/>
            <person name="Ettema T.J."/>
        </authorList>
    </citation>
    <scope>NUCLEOTIDE SEQUENCE</scope>
</reference>
<keyword evidence="5" id="KW-0479">Metal-binding</keyword>
<feature type="non-terminal residue" evidence="9">
    <location>
        <position position="1"/>
    </location>
</feature>
<evidence type="ECO:0000259" key="8">
    <source>
        <dbReference type="Pfam" id="PF04104"/>
    </source>
</evidence>
<dbReference type="GO" id="GO:0006270">
    <property type="term" value="P:DNA replication initiation"/>
    <property type="evidence" value="ECO:0007669"/>
    <property type="project" value="TreeGrafter"/>
</dbReference>
<evidence type="ECO:0000256" key="4">
    <source>
        <dbReference type="ARBA" id="ARBA00022705"/>
    </source>
</evidence>
<evidence type="ECO:0000256" key="7">
    <source>
        <dbReference type="ARBA" id="ARBA00023014"/>
    </source>
</evidence>
<dbReference type="InterPro" id="IPR007238">
    <property type="entry name" value="DNA_primase_lsu_euk/arc"/>
</dbReference>